<keyword evidence="1" id="KW-1133">Transmembrane helix</keyword>
<evidence type="ECO:0000313" key="2">
    <source>
        <dbReference type="EMBL" id="RKS80266.1"/>
    </source>
</evidence>
<dbReference type="Pfam" id="PF06182">
    <property type="entry name" value="ABC2_membrane_6"/>
    <property type="match status" value="1"/>
</dbReference>
<dbReference type="InterPro" id="IPR010390">
    <property type="entry name" value="ABC-2_transporter-like"/>
</dbReference>
<dbReference type="EMBL" id="RBWV01000009">
    <property type="protein sequence ID" value="RKS80266.1"/>
    <property type="molecule type" value="Genomic_DNA"/>
</dbReference>
<dbReference type="Proteomes" id="UP000281955">
    <property type="component" value="Unassembled WGS sequence"/>
</dbReference>
<accession>A0A420XTU1</accession>
<dbReference type="InParanoid" id="A0A420XTU1"/>
<keyword evidence="1" id="KW-0812">Transmembrane</keyword>
<organism evidence="2 3">
    <name type="scientific">Motilibacter peucedani</name>
    <dbReference type="NCBI Taxonomy" id="598650"/>
    <lineage>
        <taxon>Bacteria</taxon>
        <taxon>Bacillati</taxon>
        <taxon>Actinomycetota</taxon>
        <taxon>Actinomycetes</taxon>
        <taxon>Motilibacterales</taxon>
        <taxon>Motilibacteraceae</taxon>
        <taxon>Motilibacter</taxon>
    </lineage>
</organism>
<gene>
    <name evidence="2" type="ORF">CLV35_0692</name>
</gene>
<reference evidence="2 3" key="1">
    <citation type="submission" date="2018-10" db="EMBL/GenBank/DDBJ databases">
        <title>Genomic Encyclopedia of Archaeal and Bacterial Type Strains, Phase II (KMG-II): from individual species to whole genera.</title>
        <authorList>
            <person name="Goeker M."/>
        </authorList>
    </citation>
    <scope>NUCLEOTIDE SEQUENCE [LARGE SCALE GENOMIC DNA]</scope>
    <source>
        <strain evidence="2 3">RP-AC37</strain>
    </source>
</reference>
<sequence>MIPGALPALRRGAPLVAYRALARAALRSLLAYQVTFLFGVLASVFSALAMLYLWHAVLGSSATSQGFDWPHMKAYLLVAFAAGSLPSSWVDYRMAFRIQRGEVALDLVRPVDYQAARFAEAVGFAVYELGTALVVVAVAAVAFGGIPGPPLGTLPLLVLSVLLVLPLRFGIVYASAMAVFWTQNYVGVQAGRVALVSLFSGALVPLAFLPHWLHVLAAALPFAGMASTPALLFAGELDGRAAVVAVAVQAAWTVALWLGTRALWSAASRQLTVHGG</sequence>
<evidence type="ECO:0000313" key="3">
    <source>
        <dbReference type="Proteomes" id="UP000281955"/>
    </source>
</evidence>
<keyword evidence="3" id="KW-1185">Reference proteome</keyword>
<dbReference type="PANTHER" id="PTHR36832:SF1">
    <property type="entry name" value="SLR1174 PROTEIN"/>
    <property type="match status" value="1"/>
</dbReference>
<feature type="transmembrane region" description="Helical" evidence="1">
    <location>
        <begin position="124"/>
        <end position="146"/>
    </location>
</feature>
<evidence type="ECO:0000256" key="1">
    <source>
        <dbReference type="SAM" id="Phobius"/>
    </source>
</evidence>
<feature type="transmembrane region" description="Helical" evidence="1">
    <location>
        <begin position="74"/>
        <end position="92"/>
    </location>
</feature>
<protein>
    <submittedName>
        <fullName evidence="2">ABC-2 type transport system permease protein</fullName>
    </submittedName>
</protein>
<dbReference type="AlphaFoldDB" id="A0A420XTU1"/>
<feature type="transmembrane region" description="Helical" evidence="1">
    <location>
        <begin position="241"/>
        <end position="259"/>
    </location>
</feature>
<keyword evidence="1" id="KW-0472">Membrane</keyword>
<feature type="transmembrane region" description="Helical" evidence="1">
    <location>
        <begin position="29"/>
        <end position="54"/>
    </location>
</feature>
<feature type="transmembrane region" description="Helical" evidence="1">
    <location>
        <begin position="158"/>
        <end position="181"/>
    </location>
</feature>
<feature type="transmembrane region" description="Helical" evidence="1">
    <location>
        <begin position="193"/>
        <end position="209"/>
    </location>
</feature>
<proteinExistence type="predicted"/>
<name>A0A420XTU1_9ACTN</name>
<dbReference type="PANTHER" id="PTHR36832">
    <property type="entry name" value="SLR1174 PROTEIN-RELATED"/>
    <property type="match status" value="1"/>
</dbReference>
<comment type="caution">
    <text evidence="2">The sequence shown here is derived from an EMBL/GenBank/DDBJ whole genome shotgun (WGS) entry which is preliminary data.</text>
</comment>
<dbReference type="RefSeq" id="WP_231121435.1">
    <property type="nucleotide sequence ID" value="NZ_RBWV01000009.1"/>
</dbReference>